<dbReference type="InterPro" id="IPR008334">
    <property type="entry name" value="5'-Nucleotdase_C"/>
</dbReference>
<dbReference type="Proteomes" id="UP000620874">
    <property type="component" value="Unassembled WGS sequence"/>
</dbReference>
<dbReference type="PANTHER" id="PTHR11575">
    <property type="entry name" value="5'-NUCLEOTIDASE-RELATED"/>
    <property type="match status" value="1"/>
</dbReference>
<dbReference type="Pfam" id="PF02872">
    <property type="entry name" value="5_nucleotid_C"/>
    <property type="match status" value="1"/>
</dbReference>
<sequence length="575" mass="64757">MHIRNYLMALLGAGSMLGVQASNTEEITIKLLETSDVHGAYFPYDFINRRPQKGSLARISTFVDAQRKQYGDNVLLFDNGDILQGQPVAYYYNYIDTASTHVCAAMLNYLKYDAGNMGNHDIETGHAVYDRWAKQCRFPMLGANIIDRRTGEPYFPPYRVFERNGVRIAVLGLITPAIPSWLPETMWSGLRFEDMETCARRWAGIIAAKEHPDVLVGLFHAGPEGNLLDNVVENGSEAVARNVPGFDIVFMGHDHRRLCKKICNAEGDSVLLINPANAARTIADVTLKVTRQDGRILKKTVEGKLSDVSSLPIDEDFMQAFDPQYQATLGFVSRKIGSIRQTISTKDAYFGSSAFIDLLHQLQLDITGADISFCAPLSFDAEIKAGDIYMSDMFNLYKYENLLYTMRLTGREIKGFLEMSYALWTNRMQSPDDHLLLLNDKDEGFGRLKNPSFNFDSAAGILYTVDVTKPEGEKITITSLADGTPFDLDRTYTVAVNSYRGNGGGDLLTRGAGIPKEELPRRIVFSTDKDLRYYLMKRIEEVGTLDPHPLNHWRFIPDEWVKPAAERDRQLLFNK</sequence>
<dbReference type="InterPro" id="IPR004843">
    <property type="entry name" value="Calcineurin-like_PHP"/>
</dbReference>
<dbReference type="SUPFAM" id="SSF56300">
    <property type="entry name" value="Metallo-dependent phosphatases"/>
    <property type="match status" value="1"/>
</dbReference>
<protein>
    <submittedName>
        <fullName evidence="5">5'-nucleotidase C-terminal domain-containing protein</fullName>
    </submittedName>
</protein>
<comment type="similarity">
    <text evidence="2">Belongs to the 5'-nucleotidase family.</text>
</comment>
<name>A0ABR8Y8J2_9BACT</name>
<dbReference type="EMBL" id="JACSPP010000022">
    <property type="protein sequence ID" value="MBD8040529.1"/>
    <property type="molecule type" value="Genomic_DNA"/>
</dbReference>
<dbReference type="Gene3D" id="3.90.780.10">
    <property type="entry name" value="5'-Nucleotidase, C-terminal domain"/>
    <property type="match status" value="1"/>
</dbReference>
<accession>A0ABR8Y8J2</accession>
<gene>
    <name evidence="5" type="ORF">H9625_08775</name>
</gene>
<dbReference type="SUPFAM" id="SSF55816">
    <property type="entry name" value="5'-nucleotidase (syn. UDP-sugar hydrolase), C-terminal domain"/>
    <property type="match status" value="1"/>
</dbReference>
<keyword evidence="6" id="KW-1185">Reference proteome</keyword>
<evidence type="ECO:0000313" key="6">
    <source>
        <dbReference type="Proteomes" id="UP000620874"/>
    </source>
</evidence>
<feature type="domain" description="5'-Nucleotidase C-terminal" evidence="4">
    <location>
        <begin position="336"/>
        <end position="506"/>
    </location>
</feature>
<dbReference type="InterPro" id="IPR029052">
    <property type="entry name" value="Metallo-depent_PP-like"/>
</dbReference>
<feature type="chain" id="PRO_5045011719" evidence="2">
    <location>
        <begin position="22"/>
        <end position="575"/>
    </location>
</feature>
<evidence type="ECO:0000313" key="5">
    <source>
        <dbReference type="EMBL" id="MBD8040529.1"/>
    </source>
</evidence>
<dbReference type="Gene3D" id="3.60.21.10">
    <property type="match status" value="1"/>
</dbReference>
<dbReference type="PANTHER" id="PTHR11575:SF6">
    <property type="entry name" value="2',3'-CYCLIC-NUCLEOTIDE 2'-PHOSPHODIESTERASE_3'-NUCLEOTIDASE"/>
    <property type="match status" value="1"/>
</dbReference>
<proteinExistence type="inferred from homology"/>
<keyword evidence="2" id="KW-0378">Hydrolase</keyword>
<keyword evidence="2" id="KW-0547">Nucleotide-binding</keyword>
<dbReference type="RefSeq" id="WP_191763953.1">
    <property type="nucleotide sequence ID" value="NZ_JACSPP010000022.1"/>
</dbReference>
<evidence type="ECO:0000256" key="1">
    <source>
        <dbReference type="ARBA" id="ARBA00022729"/>
    </source>
</evidence>
<dbReference type="InterPro" id="IPR036907">
    <property type="entry name" value="5'-Nucleotdase_C_sf"/>
</dbReference>
<reference evidence="5 6" key="1">
    <citation type="submission" date="2020-08" db="EMBL/GenBank/DDBJ databases">
        <title>A Genomic Blueprint of the Chicken Gut Microbiome.</title>
        <authorList>
            <person name="Gilroy R."/>
            <person name="Ravi A."/>
            <person name="Getino M."/>
            <person name="Pursley I."/>
            <person name="Horton D.L."/>
            <person name="Alikhan N.-F."/>
            <person name="Baker D."/>
            <person name="Gharbi K."/>
            <person name="Hall N."/>
            <person name="Watson M."/>
            <person name="Adriaenssens E.M."/>
            <person name="Foster-Nyarko E."/>
            <person name="Jarju S."/>
            <person name="Secka A."/>
            <person name="Antonio M."/>
            <person name="Oren A."/>
            <person name="Chaudhuri R."/>
            <person name="La Ragione R.M."/>
            <person name="Hildebrand F."/>
            <person name="Pallen M.J."/>
        </authorList>
    </citation>
    <scope>NUCLEOTIDE SEQUENCE [LARGE SCALE GENOMIC DNA]</scope>
    <source>
        <strain evidence="5 6">Sa1CVN1</strain>
    </source>
</reference>
<keyword evidence="1 2" id="KW-0732">Signal</keyword>
<evidence type="ECO:0000259" key="4">
    <source>
        <dbReference type="Pfam" id="PF02872"/>
    </source>
</evidence>
<feature type="signal peptide" evidence="2">
    <location>
        <begin position="1"/>
        <end position="21"/>
    </location>
</feature>
<feature type="domain" description="Calcineurin-like phosphoesterase" evidence="3">
    <location>
        <begin position="30"/>
        <end position="256"/>
    </location>
</feature>
<evidence type="ECO:0000259" key="3">
    <source>
        <dbReference type="Pfam" id="PF00149"/>
    </source>
</evidence>
<dbReference type="Pfam" id="PF00149">
    <property type="entry name" value="Metallophos"/>
    <property type="match status" value="1"/>
</dbReference>
<organism evidence="5 6">
    <name type="scientific">Phocaeicola intestinalis</name>
    <dbReference type="NCBI Taxonomy" id="2762212"/>
    <lineage>
        <taxon>Bacteria</taxon>
        <taxon>Pseudomonadati</taxon>
        <taxon>Bacteroidota</taxon>
        <taxon>Bacteroidia</taxon>
        <taxon>Bacteroidales</taxon>
        <taxon>Bacteroidaceae</taxon>
        <taxon>Phocaeicola</taxon>
    </lineage>
</organism>
<comment type="caution">
    <text evidence="5">The sequence shown here is derived from an EMBL/GenBank/DDBJ whole genome shotgun (WGS) entry which is preliminary data.</text>
</comment>
<evidence type="ECO:0000256" key="2">
    <source>
        <dbReference type="RuleBase" id="RU362119"/>
    </source>
</evidence>
<dbReference type="InterPro" id="IPR006179">
    <property type="entry name" value="5_nucleotidase/apyrase"/>
</dbReference>
<dbReference type="PRINTS" id="PR01607">
    <property type="entry name" value="APYRASEFAMLY"/>
</dbReference>